<keyword evidence="1" id="KW-0808">Transferase</keyword>
<comment type="caution">
    <text evidence="4">The sequence shown here is derived from an EMBL/GenBank/DDBJ whole genome shotgun (WGS) entry which is preliminary data.</text>
</comment>
<dbReference type="RefSeq" id="WP_379863371.1">
    <property type="nucleotide sequence ID" value="NZ_JBHTBW010000006.1"/>
</dbReference>
<dbReference type="SUPFAM" id="SSF69593">
    <property type="entry name" value="Glycerol-3-phosphate (1)-acyltransferase"/>
    <property type="match status" value="1"/>
</dbReference>
<accession>A0ABW2RGP8</accession>
<protein>
    <submittedName>
        <fullName evidence="4">Lysophospholipid acyltransferase family protein</fullName>
    </submittedName>
</protein>
<dbReference type="PANTHER" id="PTHR10434:SF11">
    <property type="entry name" value="1-ACYL-SN-GLYCEROL-3-PHOSPHATE ACYLTRANSFERASE"/>
    <property type="match status" value="1"/>
</dbReference>
<gene>
    <name evidence="4" type="ORF">ACFQNG_03100</name>
</gene>
<dbReference type="GO" id="GO:0016746">
    <property type="term" value="F:acyltransferase activity"/>
    <property type="evidence" value="ECO:0007669"/>
    <property type="project" value="UniProtKB-KW"/>
</dbReference>
<feature type="domain" description="Phospholipid/glycerol acyltransferase" evidence="3">
    <location>
        <begin position="34"/>
        <end position="146"/>
    </location>
</feature>
<keyword evidence="5" id="KW-1185">Reference proteome</keyword>
<keyword evidence="2 4" id="KW-0012">Acyltransferase</keyword>
<dbReference type="EMBL" id="JBHTBW010000006">
    <property type="protein sequence ID" value="MFC7440154.1"/>
    <property type="molecule type" value="Genomic_DNA"/>
</dbReference>
<evidence type="ECO:0000259" key="3">
    <source>
        <dbReference type="SMART" id="SM00563"/>
    </source>
</evidence>
<evidence type="ECO:0000256" key="1">
    <source>
        <dbReference type="ARBA" id="ARBA00022679"/>
    </source>
</evidence>
<sequence>MLYAFLKRLLRQFLALYHRIEVIGLDRIPTNGAFILVGNHVSYADPFYIGAMIDRRVHFMAKQEAFKISLFRWFLHFAGAFPVNREKPEAQTIRTALGYLDRGGVVGIFPEGGIRGDNHFEELKQGASYLAVKKNCLIIPVFIQGAERALPKGSFWLRPVKITIKIGQAITPPQSGTAKEKQKAVSLAMQRQLRLLKEGTQHVQTG</sequence>
<dbReference type="Pfam" id="PF01553">
    <property type="entry name" value="Acyltransferase"/>
    <property type="match status" value="1"/>
</dbReference>
<dbReference type="PANTHER" id="PTHR10434">
    <property type="entry name" value="1-ACYL-SN-GLYCEROL-3-PHOSPHATE ACYLTRANSFERASE"/>
    <property type="match status" value="1"/>
</dbReference>
<dbReference type="SMART" id="SM00563">
    <property type="entry name" value="PlsC"/>
    <property type="match status" value="1"/>
</dbReference>
<dbReference type="InterPro" id="IPR002123">
    <property type="entry name" value="Plipid/glycerol_acylTrfase"/>
</dbReference>
<evidence type="ECO:0000256" key="2">
    <source>
        <dbReference type="ARBA" id="ARBA00023315"/>
    </source>
</evidence>
<organism evidence="4 5">
    <name type="scientific">Laceyella putida</name>
    <dbReference type="NCBI Taxonomy" id="110101"/>
    <lineage>
        <taxon>Bacteria</taxon>
        <taxon>Bacillati</taxon>
        <taxon>Bacillota</taxon>
        <taxon>Bacilli</taxon>
        <taxon>Bacillales</taxon>
        <taxon>Thermoactinomycetaceae</taxon>
        <taxon>Laceyella</taxon>
    </lineage>
</organism>
<dbReference type="CDD" id="cd07989">
    <property type="entry name" value="LPLAT_AGPAT-like"/>
    <property type="match status" value="1"/>
</dbReference>
<evidence type="ECO:0000313" key="4">
    <source>
        <dbReference type="EMBL" id="MFC7440154.1"/>
    </source>
</evidence>
<proteinExistence type="predicted"/>
<name>A0ABW2RGP8_9BACL</name>
<dbReference type="Proteomes" id="UP001596500">
    <property type="component" value="Unassembled WGS sequence"/>
</dbReference>
<evidence type="ECO:0000313" key="5">
    <source>
        <dbReference type="Proteomes" id="UP001596500"/>
    </source>
</evidence>
<reference evidence="5" key="1">
    <citation type="journal article" date="2019" name="Int. J. Syst. Evol. Microbiol.">
        <title>The Global Catalogue of Microorganisms (GCM) 10K type strain sequencing project: providing services to taxonomists for standard genome sequencing and annotation.</title>
        <authorList>
            <consortium name="The Broad Institute Genomics Platform"/>
            <consortium name="The Broad Institute Genome Sequencing Center for Infectious Disease"/>
            <person name="Wu L."/>
            <person name="Ma J."/>
        </authorList>
    </citation>
    <scope>NUCLEOTIDE SEQUENCE [LARGE SCALE GENOMIC DNA]</scope>
    <source>
        <strain evidence="5">CGMCC 1.12942</strain>
    </source>
</reference>